<reference evidence="3 4" key="1">
    <citation type="submission" date="2019-08" db="EMBL/GenBank/DDBJ databases">
        <authorList>
            <person name="Karlyshev A.V."/>
        </authorList>
    </citation>
    <scope>NUCLEOTIDE SEQUENCE [LARGE SCALE GENOMIC DNA]</scope>
    <source>
        <strain evidence="3 4">Alg18-2.2</strain>
    </source>
</reference>
<feature type="domain" description="EAL" evidence="1">
    <location>
        <begin position="443"/>
        <end position="691"/>
    </location>
</feature>
<dbReference type="InterPro" id="IPR011006">
    <property type="entry name" value="CheY-like_superfamily"/>
</dbReference>
<evidence type="ECO:0000259" key="1">
    <source>
        <dbReference type="PROSITE" id="PS50883"/>
    </source>
</evidence>
<dbReference type="SMART" id="SM00091">
    <property type="entry name" value="PAS"/>
    <property type="match status" value="1"/>
</dbReference>
<dbReference type="InterPro" id="IPR000160">
    <property type="entry name" value="GGDEF_dom"/>
</dbReference>
<dbReference type="GO" id="GO:0071111">
    <property type="term" value="F:cyclic-guanylate-specific phosphodiesterase activity"/>
    <property type="evidence" value="ECO:0007669"/>
    <property type="project" value="InterPro"/>
</dbReference>
<dbReference type="OrthoDB" id="7052318at2"/>
<comment type="caution">
    <text evidence="3">The sequence shown here is derived from an EMBL/GenBank/DDBJ whole genome shotgun (WGS) entry which is preliminary data.</text>
</comment>
<dbReference type="InterPro" id="IPR050706">
    <property type="entry name" value="Cyclic-di-GMP_PDE-like"/>
</dbReference>
<dbReference type="PANTHER" id="PTHR33121:SF79">
    <property type="entry name" value="CYCLIC DI-GMP PHOSPHODIESTERASE PDED-RELATED"/>
    <property type="match status" value="1"/>
</dbReference>
<dbReference type="RefSeq" id="WP_147890498.1">
    <property type="nucleotide sequence ID" value="NZ_VRTS01000001.1"/>
</dbReference>
<dbReference type="SUPFAM" id="SSF55073">
    <property type="entry name" value="Nucleotide cyclase"/>
    <property type="match status" value="1"/>
</dbReference>
<dbReference type="CDD" id="cd01949">
    <property type="entry name" value="GGDEF"/>
    <property type="match status" value="1"/>
</dbReference>
<dbReference type="PROSITE" id="PS50887">
    <property type="entry name" value="GGDEF"/>
    <property type="match status" value="1"/>
</dbReference>
<dbReference type="InterPro" id="IPR001633">
    <property type="entry name" value="EAL_dom"/>
</dbReference>
<feature type="domain" description="GGDEF" evidence="2">
    <location>
        <begin position="299"/>
        <end position="432"/>
    </location>
</feature>
<dbReference type="InterPro" id="IPR035919">
    <property type="entry name" value="EAL_sf"/>
</dbReference>
<dbReference type="InterPro" id="IPR029787">
    <property type="entry name" value="Nucleotide_cyclase"/>
</dbReference>
<dbReference type="CDD" id="cd01948">
    <property type="entry name" value="EAL"/>
    <property type="match status" value="1"/>
</dbReference>
<evidence type="ECO:0000259" key="2">
    <source>
        <dbReference type="PROSITE" id="PS50887"/>
    </source>
</evidence>
<dbReference type="Gene3D" id="3.30.450.20">
    <property type="entry name" value="PAS domain"/>
    <property type="match status" value="1"/>
</dbReference>
<dbReference type="SUPFAM" id="SSF52172">
    <property type="entry name" value="CheY-like"/>
    <property type="match status" value="1"/>
</dbReference>
<dbReference type="Gene3D" id="3.20.20.450">
    <property type="entry name" value="EAL domain"/>
    <property type="match status" value="1"/>
</dbReference>
<dbReference type="Gene3D" id="3.30.70.270">
    <property type="match status" value="1"/>
</dbReference>
<dbReference type="NCBIfam" id="TIGR00229">
    <property type="entry name" value="sensory_box"/>
    <property type="match status" value="1"/>
</dbReference>
<dbReference type="PANTHER" id="PTHR33121">
    <property type="entry name" value="CYCLIC DI-GMP PHOSPHODIESTERASE PDEF"/>
    <property type="match status" value="1"/>
</dbReference>
<name>A0A5C8L0P8_9GAMM</name>
<evidence type="ECO:0000313" key="4">
    <source>
        <dbReference type="Proteomes" id="UP000321248"/>
    </source>
</evidence>
<dbReference type="SMART" id="SM00052">
    <property type="entry name" value="EAL"/>
    <property type="match status" value="1"/>
</dbReference>
<dbReference type="EMBL" id="VRTS01000001">
    <property type="protein sequence ID" value="TXK65825.1"/>
    <property type="molecule type" value="Genomic_DNA"/>
</dbReference>
<dbReference type="SUPFAM" id="SSF141868">
    <property type="entry name" value="EAL domain-like"/>
    <property type="match status" value="1"/>
</dbReference>
<evidence type="ECO:0000313" key="3">
    <source>
        <dbReference type="EMBL" id="TXK65825.1"/>
    </source>
</evidence>
<dbReference type="Pfam" id="PF13426">
    <property type="entry name" value="PAS_9"/>
    <property type="match status" value="1"/>
</dbReference>
<dbReference type="AlphaFoldDB" id="A0A5C8L0P8"/>
<proteinExistence type="predicted"/>
<dbReference type="PROSITE" id="PS50883">
    <property type="entry name" value="EAL"/>
    <property type="match status" value="1"/>
</dbReference>
<sequence length="691" mass="76296">MPASDSVIRLLLIGDRIDDAEHLISQLRNGGMAVRPQRPESLDELRQILSGSGSDLVLADFSSEQMPFAEVAEAVAASGKDISLLATMARLEEAHYLAAIDAGARGVVLQSQPRQLQFKVRAEFDALQDRRGLRRLESSLRETERRCDALIDSSREPIAYLHEGMHIRANEAYLEMFGLESFEDVEGLSVLDMIAPGHTDSFKQVLKRLGKGEQPPRSLELVAQRPDGTNFDAVMEFTQASWEGEPCLQVVFRQQMLDADVARELDELRQRDQVTGLFNRQYFLGELENAVTAAAQGRGDQSLMLIEPDNYTNLLADIGLAHTDELLRGFGERVRLSLDESAVVARFSDHGLAVLLTGCDYPNSEDRAHKVLEGFRNHIIEAGDRSLNLTVSIGGVQIGEKIASVQQVLAKAGQCLASSQSVGGNHTEIFDPAARDRAEEERIRGWVQRIKDALEKGGFLLHYQPVVSLQGAPGEHYEVFLRMRVGNGEVMPPLSFLPIAEEHGLLQDIDRWVVQRAAEVLAERNAAGRDTTLFIKLSSTSLAEPTTGEFIGKALASHGVEGRHLVVELPETKVFTNLKTAQDLQKSLKSFGCRVALEQFGSGLNSFQLLTHFDPEFLKIDRSFMDELAKNPDNQKRIREIADKARDAGKQTIAEFVQDAGSMSVLFSCGVDFVEGHFLAAAGPEMSYEFG</sequence>
<dbReference type="Proteomes" id="UP000321248">
    <property type="component" value="Unassembled WGS sequence"/>
</dbReference>
<accession>A0A5C8L0P8</accession>
<dbReference type="InterPro" id="IPR035965">
    <property type="entry name" value="PAS-like_dom_sf"/>
</dbReference>
<gene>
    <name evidence="3" type="ORF">FU658_01610</name>
</gene>
<dbReference type="SUPFAM" id="SSF55785">
    <property type="entry name" value="PYP-like sensor domain (PAS domain)"/>
    <property type="match status" value="1"/>
</dbReference>
<dbReference type="Pfam" id="PF00563">
    <property type="entry name" value="EAL"/>
    <property type="match status" value="1"/>
</dbReference>
<dbReference type="CDD" id="cd00130">
    <property type="entry name" value="PAS"/>
    <property type="match status" value="1"/>
</dbReference>
<protein>
    <submittedName>
        <fullName evidence="3">EAL domain-containing protein</fullName>
    </submittedName>
</protein>
<dbReference type="InterPro" id="IPR043128">
    <property type="entry name" value="Rev_trsase/Diguanyl_cyclase"/>
</dbReference>
<dbReference type="InterPro" id="IPR000014">
    <property type="entry name" value="PAS"/>
</dbReference>
<keyword evidence="4" id="KW-1185">Reference proteome</keyword>
<dbReference type="SMART" id="SM00267">
    <property type="entry name" value="GGDEF"/>
    <property type="match status" value="1"/>
</dbReference>
<organism evidence="3 4">
    <name type="scientific">Alkalisalibacterium limincola</name>
    <dbReference type="NCBI Taxonomy" id="2699169"/>
    <lineage>
        <taxon>Bacteria</taxon>
        <taxon>Pseudomonadati</taxon>
        <taxon>Pseudomonadota</taxon>
        <taxon>Gammaproteobacteria</taxon>
        <taxon>Lysobacterales</taxon>
        <taxon>Lysobacteraceae</taxon>
        <taxon>Alkalisalibacterium</taxon>
    </lineage>
</organism>
<dbReference type="Pfam" id="PF00990">
    <property type="entry name" value="GGDEF"/>
    <property type="match status" value="1"/>
</dbReference>
<dbReference type="NCBIfam" id="TIGR00254">
    <property type="entry name" value="GGDEF"/>
    <property type="match status" value="1"/>
</dbReference>